<dbReference type="SMART" id="SM00368">
    <property type="entry name" value="LRR_RI"/>
    <property type="match status" value="5"/>
</dbReference>
<comment type="caution">
    <text evidence="3">The sequence shown here is derived from an EMBL/GenBank/DDBJ whole genome shotgun (WGS) entry which is preliminary data.</text>
</comment>
<dbReference type="InterPro" id="IPR001611">
    <property type="entry name" value="Leu-rich_rpt"/>
</dbReference>
<evidence type="ECO:0000313" key="5">
    <source>
        <dbReference type="Proteomes" id="UP000663891"/>
    </source>
</evidence>
<keyword evidence="2" id="KW-0812">Transmembrane</keyword>
<sequence>MGGFIARFQTTAIEVQQNLATTITTATNMINHLHHDASDIMTNLAHESLESLRGLTARVDRSVFLLTNTVMAIATAIALSFLLLLTSFSPFLRNIVWLMFAILCIYMILTYIQHSQSAPPLSSTTQLEEKPKGYQNALLENSIAQSNIQSAIDLTGHQLIDDDIKIVVIQAIIKKKCTQLKLGQNGITFVGASYLADALRQNNTLEVLSLWNNNLDDIGVQYLTDMLKTNKSLKKLDLSGNHITNTGAMYLANMLKENEILTHLSLSKTNIADKGIQSLANVIQNNNKTLQALSLSGNKLLTDLSVNALINMIRNNQSLTKLWIDGCELSKKNQAELRKAAKLKKIFILVM</sequence>
<dbReference type="EMBL" id="CAJOAY010002481">
    <property type="protein sequence ID" value="CAF3956029.1"/>
    <property type="molecule type" value="Genomic_DNA"/>
</dbReference>
<protein>
    <submittedName>
        <fullName evidence="3">Uncharacterized protein</fullName>
    </submittedName>
</protein>
<dbReference type="Gene3D" id="3.80.10.10">
    <property type="entry name" value="Ribonuclease Inhibitor"/>
    <property type="match status" value="1"/>
</dbReference>
<name>A0A813XBD1_9BILA</name>
<evidence type="ECO:0000256" key="1">
    <source>
        <dbReference type="ARBA" id="ARBA00022737"/>
    </source>
</evidence>
<reference evidence="3" key="1">
    <citation type="submission" date="2021-02" db="EMBL/GenBank/DDBJ databases">
        <authorList>
            <person name="Nowell W R."/>
        </authorList>
    </citation>
    <scope>NUCLEOTIDE SEQUENCE</scope>
</reference>
<dbReference type="Proteomes" id="UP000663891">
    <property type="component" value="Unassembled WGS sequence"/>
</dbReference>
<keyword evidence="2" id="KW-0472">Membrane</keyword>
<keyword evidence="1" id="KW-0677">Repeat</keyword>
<dbReference type="InterPro" id="IPR032675">
    <property type="entry name" value="LRR_dom_sf"/>
</dbReference>
<accession>A0A813XBD1</accession>
<keyword evidence="2" id="KW-1133">Transmembrane helix</keyword>
<proteinExistence type="predicted"/>
<evidence type="ECO:0000313" key="4">
    <source>
        <dbReference type="EMBL" id="CAF3956029.1"/>
    </source>
</evidence>
<dbReference type="Proteomes" id="UP000663881">
    <property type="component" value="Unassembled WGS sequence"/>
</dbReference>
<evidence type="ECO:0000313" key="3">
    <source>
        <dbReference type="EMBL" id="CAF0862874.1"/>
    </source>
</evidence>
<dbReference type="OrthoDB" id="120976at2759"/>
<feature type="transmembrane region" description="Helical" evidence="2">
    <location>
        <begin position="91"/>
        <end position="112"/>
    </location>
</feature>
<dbReference type="SUPFAM" id="SSF52047">
    <property type="entry name" value="RNI-like"/>
    <property type="match status" value="1"/>
</dbReference>
<evidence type="ECO:0000256" key="2">
    <source>
        <dbReference type="SAM" id="Phobius"/>
    </source>
</evidence>
<dbReference type="AlphaFoldDB" id="A0A813XBD1"/>
<dbReference type="PANTHER" id="PTHR24111">
    <property type="entry name" value="LEUCINE-RICH REPEAT-CONTAINING PROTEIN 34"/>
    <property type="match status" value="1"/>
</dbReference>
<dbReference type="PANTHER" id="PTHR24111:SF0">
    <property type="entry name" value="LEUCINE-RICH REPEAT-CONTAINING PROTEIN"/>
    <property type="match status" value="1"/>
</dbReference>
<feature type="transmembrane region" description="Helical" evidence="2">
    <location>
        <begin position="63"/>
        <end position="85"/>
    </location>
</feature>
<dbReference type="InterPro" id="IPR052201">
    <property type="entry name" value="LRR-containing_regulator"/>
</dbReference>
<dbReference type="EMBL" id="CAJNON010000046">
    <property type="protein sequence ID" value="CAF0862874.1"/>
    <property type="molecule type" value="Genomic_DNA"/>
</dbReference>
<gene>
    <name evidence="4" type="ORF">OKA104_LOCUS27243</name>
    <name evidence="3" type="ORF">VCS650_LOCUS7292</name>
</gene>
<dbReference type="Pfam" id="PF13516">
    <property type="entry name" value="LRR_6"/>
    <property type="match status" value="4"/>
</dbReference>
<organism evidence="3 5">
    <name type="scientific">Adineta steineri</name>
    <dbReference type="NCBI Taxonomy" id="433720"/>
    <lineage>
        <taxon>Eukaryota</taxon>
        <taxon>Metazoa</taxon>
        <taxon>Spiralia</taxon>
        <taxon>Gnathifera</taxon>
        <taxon>Rotifera</taxon>
        <taxon>Eurotatoria</taxon>
        <taxon>Bdelloidea</taxon>
        <taxon>Adinetida</taxon>
        <taxon>Adinetidae</taxon>
        <taxon>Adineta</taxon>
    </lineage>
</organism>